<gene>
    <name evidence="5" type="ORF">JMJ35_000673</name>
</gene>
<evidence type="ECO:0000313" key="5">
    <source>
        <dbReference type="EMBL" id="KAK0517518.1"/>
    </source>
</evidence>
<dbReference type="Gene3D" id="3.50.50.60">
    <property type="entry name" value="FAD/NAD(P)-binding domain"/>
    <property type="match status" value="1"/>
</dbReference>
<proteinExistence type="inferred from homology"/>
<dbReference type="Pfam" id="PF00732">
    <property type="entry name" value="GMC_oxred_N"/>
    <property type="match status" value="1"/>
</dbReference>
<keyword evidence="2" id="KW-0285">Flavoprotein</keyword>
<dbReference type="Pfam" id="PF05199">
    <property type="entry name" value="GMC_oxred_C"/>
    <property type="match status" value="1"/>
</dbReference>
<dbReference type="InterPro" id="IPR036188">
    <property type="entry name" value="FAD/NAD-bd_sf"/>
</dbReference>
<comment type="caution">
    <text evidence="5">The sequence shown here is derived from an EMBL/GenBank/DDBJ whole genome shotgun (WGS) entry which is preliminary data.</text>
</comment>
<dbReference type="SUPFAM" id="SSF51905">
    <property type="entry name" value="FAD/NAD(P)-binding domain"/>
    <property type="match status" value="1"/>
</dbReference>
<feature type="binding site" evidence="2">
    <location>
        <position position="119"/>
    </location>
    <ligand>
        <name>FAD</name>
        <dbReference type="ChEBI" id="CHEBI:57692"/>
    </ligand>
</feature>
<evidence type="ECO:0000313" key="6">
    <source>
        <dbReference type="Proteomes" id="UP001166286"/>
    </source>
</evidence>
<feature type="binding site" evidence="2">
    <location>
        <position position="269"/>
    </location>
    <ligand>
        <name>FAD</name>
        <dbReference type="ChEBI" id="CHEBI:57692"/>
    </ligand>
</feature>
<evidence type="ECO:0000256" key="2">
    <source>
        <dbReference type="PIRSR" id="PIRSR000137-2"/>
    </source>
</evidence>
<dbReference type="GO" id="GO:0050660">
    <property type="term" value="F:flavin adenine dinucleotide binding"/>
    <property type="evidence" value="ECO:0007669"/>
    <property type="project" value="InterPro"/>
</dbReference>
<dbReference type="Proteomes" id="UP001166286">
    <property type="component" value="Unassembled WGS sequence"/>
</dbReference>
<dbReference type="AlphaFoldDB" id="A0AA39R9X3"/>
<evidence type="ECO:0000259" key="3">
    <source>
        <dbReference type="Pfam" id="PF00732"/>
    </source>
</evidence>
<dbReference type="InterPro" id="IPR000172">
    <property type="entry name" value="GMC_OxRdtase_N"/>
</dbReference>
<dbReference type="GO" id="GO:0016614">
    <property type="term" value="F:oxidoreductase activity, acting on CH-OH group of donors"/>
    <property type="evidence" value="ECO:0007669"/>
    <property type="project" value="InterPro"/>
</dbReference>
<dbReference type="PIRSF" id="PIRSF000137">
    <property type="entry name" value="Alcohol_oxidase"/>
    <property type="match status" value="1"/>
</dbReference>
<name>A0AA39R9X3_9LECA</name>
<sequence>MGTLSFRLQTLCFYAVACVGAISIPRHAMLVTRQTAYQTQYDFIIAGGGLSGLSVADRLTEDASVNVLVIEAGPLDVPEEDFISVPGLYNPYPYLYDALESIPQTALDDKSFLAAAGKVVGGGTIVNGLLWFRSSKEEYGAWQQLGATDLDWDILLPYFKKNENFTVPSEAFALEANITYVADVHGYDGPIHVSYPDFFYNGSGNWWEAALSLGFPPAQDLNDGNQAGISFTTLSVDPDDRMRSDARAGYYSSEIASRPNYHLLTNHTVSKILVNSNKTVGVEYVPSSGGSKLTARASKEVLVAAGGVHTPQLLQLSGIGPKELLDNFGIDVVVNLPGVGTNLQDTPNFSIPYTFTNNVQPNEEIFASNSTYDAQELAVYNSSHEGPYVIPQSRSTNIAILSLCNITSNCSDIIAAARSRDPAASLPANTDPTVLAGYTAQREIRYGQLESQEIPSAFVQWSTGNTVTLFSSMALSRGSVNINSSDILDNPVIDWQSMTDPTDFDIMVATVLKNREIMNAPGMKSLGAREAAPFGDDITNPEQLQQALASVGEPSLAHMCCTAPMMDKDKGGVVDANYKVYGVLGLRVIDIATVPLLTTLPPQAPLYALSERIADIIKGEYSMS</sequence>
<comment type="cofactor">
    <cofactor evidence="2">
        <name>FAD</name>
        <dbReference type="ChEBI" id="CHEBI:57692"/>
    </cofactor>
</comment>
<feature type="binding site" evidence="2">
    <location>
        <begin position="602"/>
        <end position="603"/>
    </location>
    <ligand>
        <name>FAD</name>
        <dbReference type="ChEBI" id="CHEBI:57692"/>
    </ligand>
</feature>
<evidence type="ECO:0008006" key="7">
    <source>
        <dbReference type="Google" id="ProtNLM"/>
    </source>
</evidence>
<evidence type="ECO:0000256" key="1">
    <source>
        <dbReference type="ARBA" id="ARBA00010790"/>
    </source>
</evidence>
<dbReference type="SUPFAM" id="SSF54373">
    <property type="entry name" value="FAD-linked reductases, C-terminal domain"/>
    <property type="match status" value="1"/>
</dbReference>
<protein>
    <recommendedName>
        <fullName evidence="7">GMC oxidoreductase</fullName>
    </recommendedName>
</protein>
<dbReference type="PANTHER" id="PTHR11552">
    <property type="entry name" value="GLUCOSE-METHANOL-CHOLINE GMC OXIDOREDUCTASE"/>
    <property type="match status" value="1"/>
</dbReference>
<dbReference type="PANTHER" id="PTHR11552:SF115">
    <property type="entry name" value="DEHYDROGENASE XPTC-RELATED"/>
    <property type="match status" value="1"/>
</dbReference>
<organism evidence="5 6">
    <name type="scientific">Cladonia borealis</name>
    <dbReference type="NCBI Taxonomy" id="184061"/>
    <lineage>
        <taxon>Eukaryota</taxon>
        <taxon>Fungi</taxon>
        <taxon>Dikarya</taxon>
        <taxon>Ascomycota</taxon>
        <taxon>Pezizomycotina</taxon>
        <taxon>Lecanoromycetes</taxon>
        <taxon>OSLEUM clade</taxon>
        <taxon>Lecanoromycetidae</taxon>
        <taxon>Lecanorales</taxon>
        <taxon>Lecanorineae</taxon>
        <taxon>Cladoniaceae</taxon>
        <taxon>Cladonia</taxon>
    </lineage>
</organism>
<keyword evidence="6" id="KW-1185">Reference proteome</keyword>
<dbReference type="GO" id="GO:0044550">
    <property type="term" value="P:secondary metabolite biosynthetic process"/>
    <property type="evidence" value="ECO:0007669"/>
    <property type="project" value="TreeGrafter"/>
</dbReference>
<feature type="domain" description="Glucose-methanol-choline oxidoreductase N-terminal" evidence="3">
    <location>
        <begin position="41"/>
        <end position="347"/>
    </location>
</feature>
<evidence type="ECO:0000259" key="4">
    <source>
        <dbReference type="Pfam" id="PF05199"/>
    </source>
</evidence>
<accession>A0AA39R9X3</accession>
<keyword evidence="2" id="KW-0274">FAD</keyword>
<dbReference type="EMBL" id="JAFEKC020000001">
    <property type="protein sequence ID" value="KAK0517518.1"/>
    <property type="molecule type" value="Genomic_DNA"/>
</dbReference>
<dbReference type="Gene3D" id="3.30.560.10">
    <property type="entry name" value="Glucose Oxidase, domain 3"/>
    <property type="match status" value="1"/>
</dbReference>
<reference evidence="5" key="1">
    <citation type="submission" date="2023-03" db="EMBL/GenBank/DDBJ databases">
        <title>Complete genome of Cladonia borealis.</title>
        <authorList>
            <person name="Park H."/>
        </authorList>
    </citation>
    <scope>NUCLEOTIDE SEQUENCE</scope>
    <source>
        <strain evidence="5">ANT050790</strain>
    </source>
</reference>
<dbReference type="InterPro" id="IPR007867">
    <property type="entry name" value="GMC_OxRtase_C"/>
</dbReference>
<dbReference type="InterPro" id="IPR012132">
    <property type="entry name" value="GMC_OxRdtase"/>
</dbReference>
<comment type="similarity">
    <text evidence="1">Belongs to the GMC oxidoreductase family.</text>
</comment>
<feature type="domain" description="Glucose-methanol-choline oxidoreductase C-terminal" evidence="4">
    <location>
        <begin position="476"/>
        <end position="609"/>
    </location>
</feature>